<dbReference type="PANTHER" id="PTHR11895:SF7">
    <property type="entry name" value="GLUTAMYL-TRNA(GLN) AMIDOTRANSFERASE SUBUNIT A, MITOCHONDRIAL"/>
    <property type="match status" value="1"/>
</dbReference>
<keyword evidence="3" id="KW-0378">Hydrolase</keyword>
<dbReference type="InterPro" id="IPR020556">
    <property type="entry name" value="Amidase_CS"/>
</dbReference>
<accession>A0A841Q4E9</accession>
<dbReference type="SUPFAM" id="SSF75304">
    <property type="entry name" value="Amidase signature (AS) enzymes"/>
    <property type="match status" value="1"/>
</dbReference>
<dbReference type="InterPro" id="IPR000120">
    <property type="entry name" value="Amidase"/>
</dbReference>
<dbReference type="InterPro" id="IPR036928">
    <property type="entry name" value="AS_sf"/>
</dbReference>
<sequence length="480" mass="52588">MPEWKELNNLDGIGIKQLMDQGQLTSREVTAHYIEKIKTLNPIVNAVVHTMFDEALENASSQFPASGPFGGVPTLIKELNSIKGHPATNGSRLLKDYVAKEHDEIVRRLEASGMIILGKTNSPEFGFLPTTDPELFGPTKNPWNQAMSAGGSSGGAGAAVAAGMIPFAQGSDGGGSIRIPASANGIFGLKPSRGQLPYSDYMNHLSISNGLTRTVRDSAAILDVLKGRGNFDSFPGLLNEKSFSSALQNKPKKLRIGVTPDWNGQVFIDEETKKAVHHTAKLLEALGHEVEFAAPAFNFHQFAEHFITVWIASGSVVIKHLAQLVGKEPSPENLEMLSYNVYELGNKLTASQYEEARVFLQTEARKLHAFHEKYDVLITPVLNKIPIPIGSLRNRDNPIHDMLDTMTNIVSFTQMANVTGQPAMSVPLYWTSNDIPIGTQVTGRLGEDRLLLQLAAQLEQANPWSMQYDNLQLKLAERLK</sequence>
<dbReference type="PANTHER" id="PTHR11895">
    <property type="entry name" value="TRANSAMIDASE"/>
    <property type="match status" value="1"/>
</dbReference>
<dbReference type="EC" id="3.5.1.4" evidence="3"/>
<dbReference type="Gene3D" id="3.90.1300.10">
    <property type="entry name" value="Amidase signature (AS) domain"/>
    <property type="match status" value="1"/>
</dbReference>
<dbReference type="EMBL" id="JACHGH010000004">
    <property type="protein sequence ID" value="MBB6453286.1"/>
    <property type="molecule type" value="Genomic_DNA"/>
</dbReference>
<dbReference type="RefSeq" id="WP_174495618.1">
    <property type="nucleotide sequence ID" value="NZ_CADDWK010000004.1"/>
</dbReference>
<dbReference type="AlphaFoldDB" id="A0A841Q4E9"/>
<evidence type="ECO:0000256" key="1">
    <source>
        <dbReference type="ARBA" id="ARBA00009199"/>
    </source>
</evidence>
<comment type="similarity">
    <text evidence="1">Belongs to the amidase family.</text>
</comment>
<dbReference type="Pfam" id="PF01425">
    <property type="entry name" value="Amidase"/>
    <property type="match status" value="1"/>
</dbReference>
<keyword evidence="4" id="KW-1185">Reference proteome</keyword>
<reference evidence="3 4" key="1">
    <citation type="submission" date="2020-08" db="EMBL/GenBank/DDBJ databases">
        <title>Genomic Encyclopedia of Type Strains, Phase IV (KMG-IV): sequencing the most valuable type-strain genomes for metagenomic binning, comparative biology and taxonomic classification.</title>
        <authorList>
            <person name="Goeker M."/>
        </authorList>
    </citation>
    <scope>NUCLEOTIDE SEQUENCE [LARGE SCALE GENOMIC DNA]</scope>
    <source>
        <strain evidence="3 4">DSM 19612</strain>
    </source>
</reference>
<gene>
    <name evidence="3" type="ORF">HNQ94_001734</name>
</gene>
<name>A0A841Q4E9_9BACI</name>
<evidence type="ECO:0000313" key="3">
    <source>
        <dbReference type="EMBL" id="MBB6453286.1"/>
    </source>
</evidence>
<evidence type="ECO:0000259" key="2">
    <source>
        <dbReference type="Pfam" id="PF01425"/>
    </source>
</evidence>
<dbReference type="PROSITE" id="PS00571">
    <property type="entry name" value="AMIDASES"/>
    <property type="match status" value="1"/>
</dbReference>
<dbReference type="GO" id="GO:0004040">
    <property type="term" value="F:amidase activity"/>
    <property type="evidence" value="ECO:0007669"/>
    <property type="project" value="UniProtKB-EC"/>
</dbReference>
<dbReference type="InterPro" id="IPR023631">
    <property type="entry name" value="Amidase_dom"/>
</dbReference>
<feature type="domain" description="Amidase" evidence="2">
    <location>
        <begin position="28"/>
        <end position="452"/>
    </location>
</feature>
<organism evidence="3 4">
    <name type="scientific">Salirhabdus euzebyi</name>
    <dbReference type="NCBI Taxonomy" id="394506"/>
    <lineage>
        <taxon>Bacteria</taxon>
        <taxon>Bacillati</taxon>
        <taxon>Bacillota</taxon>
        <taxon>Bacilli</taxon>
        <taxon>Bacillales</taxon>
        <taxon>Bacillaceae</taxon>
        <taxon>Salirhabdus</taxon>
    </lineage>
</organism>
<dbReference type="Proteomes" id="UP000581688">
    <property type="component" value="Unassembled WGS sequence"/>
</dbReference>
<protein>
    <submittedName>
        <fullName evidence="3">Amidase</fullName>
        <ecNumber evidence="3">3.5.1.4</ecNumber>
    </submittedName>
</protein>
<comment type="caution">
    <text evidence="3">The sequence shown here is derived from an EMBL/GenBank/DDBJ whole genome shotgun (WGS) entry which is preliminary data.</text>
</comment>
<proteinExistence type="inferred from homology"/>
<evidence type="ECO:0000313" key="4">
    <source>
        <dbReference type="Proteomes" id="UP000581688"/>
    </source>
</evidence>